<dbReference type="VEuPathDB" id="FungiDB:CHGG_03122"/>
<feature type="domain" description="DUF4211" evidence="2">
    <location>
        <begin position="337"/>
        <end position="476"/>
    </location>
</feature>
<protein>
    <recommendedName>
        <fullName evidence="2">DUF4211 domain-containing protein</fullName>
    </recommendedName>
</protein>
<dbReference type="GeneID" id="4388446"/>
<keyword evidence="4" id="KW-1185">Reference proteome</keyword>
<dbReference type="PANTHER" id="PTHR14689">
    <property type="entry name" value="PHORBOL-ESTER_DAG-TYPE DOMAIN-CONTAINING PROTEIN"/>
    <property type="match status" value="1"/>
</dbReference>
<dbReference type="EMBL" id="CH408030">
    <property type="protein sequence ID" value="EAQ91187.1"/>
    <property type="molecule type" value="Genomic_DNA"/>
</dbReference>
<evidence type="ECO:0000313" key="3">
    <source>
        <dbReference type="EMBL" id="EAQ91187.1"/>
    </source>
</evidence>
<feature type="compositionally biased region" description="Acidic residues" evidence="1">
    <location>
        <begin position="323"/>
        <end position="355"/>
    </location>
</feature>
<gene>
    <name evidence="3" type="ORF">CHGG_03122</name>
</gene>
<dbReference type="HOGENOM" id="CLU_021433_2_0_1"/>
<reference evidence="4" key="1">
    <citation type="journal article" date="2015" name="Genome Announc.">
        <title>Draft genome sequence of the cellulolytic fungus Chaetomium globosum.</title>
        <authorList>
            <person name="Cuomo C.A."/>
            <person name="Untereiner W.A."/>
            <person name="Ma L.-J."/>
            <person name="Grabherr M."/>
            <person name="Birren B.W."/>
        </authorList>
    </citation>
    <scope>NUCLEOTIDE SEQUENCE [LARGE SCALE GENOMIC DNA]</scope>
    <source>
        <strain evidence="4">ATCC 6205 / CBS 148.51 / DSM 1962 / NBRC 6347 / NRRL 1970</strain>
    </source>
</reference>
<dbReference type="AlphaFoldDB" id="Q2H9I2"/>
<name>Q2H9I2_CHAGB</name>
<evidence type="ECO:0000313" key="4">
    <source>
        <dbReference type="Proteomes" id="UP000001056"/>
    </source>
</evidence>
<proteinExistence type="predicted"/>
<dbReference type="OrthoDB" id="21499at2759"/>
<evidence type="ECO:0000256" key="1">
    <source>
        <dbReference type="SAM" id="MobiDB-lite"/>
    </source>
</evidence>
<feature type="region of interest" description="Disordered" evidence="1">
    <location>
        <begin position="488"/>
        <end position="508"/>
    </location>
</feature>
<dbReference type="OMA" id="WRDFHIN"/>
<feature type="compositionally biased region" description="Acidic residues" evidence="1">
    <location>
        <begin position="488"/>
        <end position="504"/>
    </location>
</feature>
<dbReference type="Proteomes" id="UP000001056">
    <property type="component" value="Unassembled WGS sequence"/>
</dbReference>
<sequence length="609" mass="68708">MVKPKKKKQQTLEATLGETFSHDPSSISMNRHANASPGRPPVRPTIRSPWTKKGKAVQRSPVASSPVRNAAPLSSSPPAPPSSFMRSSQVPGSSRKARAVLPGFSSEETSEDEQEQALPVRETRRVRRSRLFESGSESESESESEPESSNGSSEKGKETRETDDQGEDDDKPLATPITRRKRHLVVSESDEDEQSPIPQSIKRRRLVRKNVASSPTMEKTGAEDEEEPPTPSLANANRVRRKPLTQKEKARELLRRKRAGEVINEDDDSLFSDEESEKPMYDTDSSLVALEEFEDDEEGVNEPRSVTAERKKSKNKRNRIAAEDDDDDDNDPESMDDFVVEDGDAPLGAPDEDHDDIPLEYTGYAQAPLKVYFRVAIEWLVKFKVNPGFPEREADVYRMAWRKLDDEVRGLANSKFSSSAWKKDFYMALRARPYFDSADIFRGAMLEGQNCGACGRSGHPAKYSMKFTGEPYYKNTAKLDRFLQSVEMDSEADSGSESHDDDEDGNHIPKAEKEWYVGAVCNSNAETAHDLIHWKMGLLVFVDTRLHIEGHMAPNKVAERENMESEQKDELVDKIMNHWEKSGMVKALYSEFKGTIERARNKPTNGRYR</sequence>
<dbReference type="eggNOG" id="ENOG502S7B9">
    <property type="taxonomic scope" value="Eukaryota"/>
</dbReference>
<dbReference type="PANTHER" id="PTHR14689:SF0">
    <property type="entry name" value="COILED-COIL DOMAIN-CONTAINING PROTEIN 82"/>
    <property type="match status" value="1"/>
</dbReference>
<feature type="compositionally biased region" description="Basic and acidic residues" evidence="1">
    <location>
        <begin position="154"/>
        <end position="163"/>
    </location>
</feature>
<dbReference type="GO" id="GO:0005634">
    <property type="term" value="C:nucleus"/>
    <property type="evidence" value="ECO:0007669"/>
    <property type="project" value="TreeGrafter"/>
</dbReference>
<feature type="compositionally biased region" description="Acidic residues" evidence="1">
    <location>
        <begin position="136"/>
        <end position="146"/>
    </location>
</feature>
<dbReference type="InParanoid" id="Q2H9I2"/>
<feature type="compositionally biased region" description="Polar residues" evidence="1">
    <location>
        <begin position="22"/>
        <end position="33"/>
    </location>
</feature>
<dbReference type="RefSeq" id="XP_001229638.1">
    <property type="nucleotide sequence ID" value="XM_001229637.1"/>
</dbReference>
<dbReference type="STRING" id="306901.Q2H9I2"/>
<feature type="compositionally biased region" description="Acidic residues" evidence="1">
    <location>
        <begin position="263"/>
        <end position="276"/>
    </location>
</feature>
<dbReference type="InterPro" id="IPR025451">
    <property type="entry name" value="DUF4211"/>
</dbReference>
<dbReference type="Pfam" id="PF13926">
    <property type="entry name" value="DUF4211"/>
    <property type="match status" value="1"/>
</dbReference>
<feature type="compositionally biased region" description="Acidic residues" evidence="1">
    <location>
        <begin position="291"/>
        <end position="300"/>
    </location>
</feature>
<organism evidence="3 4">
    <name type="scientific">Chaetomium globosum (strain ATCC 6205 / CBS 148.51 / DSM 1962 / NBRC 6347 / NRRL 1970)</name>
    <name type="common">Soil fungus</name>
    <dbReference type="NCBI Taxonomy" id="306901"/>
    <lineage>
        <taxon>Eukaryota</taxon>
        <taxon>Fungi</taxon>
        <taxon>Dikarya</taxon>
        <taxon>Ascomycota</taxon>
        <taxon>Pezizomycotina</taxon>
        <taxon>Sordariomycetes</taxon>
        <taxon>Sordariomycetidae</taxon>
        <taxon>Sordariales</taxon>
        <taxon>Chaetomiaceae</taxon>
        <taxon>Chaetomium</taxon>
    </lineage>
</organism>
<evidence type="ECO:0000259" key="2">
    <source>
        <dbReference type="Pfam" id="PF13926"/>
    </source>
</evidence>
<feature type="region of interest" description="Disordered" evidence="1">
    <location>
        <begin position="1"/>
        <end position="355"/>
    </location>
</feature>
<accession>Q2H9I2</accession>